<evidence type="ECO:0000313" key="2">
    <source>
        <dbReference type="Proteomes" id="UP000694843"/>
    </source>
</evidence>
<dbReference type="Gene3D" id="1.20.5.490">
    <property type="entry name" value="Single helix bin"/>
    <property type="match status" value="1"/>
</dbReference>
<dbReference type="Proteomes" id="UP000694843">
    <property type="component" value="Unplaced"/>
</dbReference>
<keyword evidence="2" id="KW-1185">Reference proteome</keyword>
<organism evidence="2 3">
    <name type="scientific">Hyalella azteca</name>
    <name type="common">Amphipod</name>
    <dbReference type="NCBI Taxonomy" id="294128"/>
    <lineage>
        <taxon>Eukaryota</taxon>
        <taxon>Metazoa</taxon>
        <taxon>Ecdysozoa</taxon>
        <taxon>Arthropoda</taxon>
        <taxon>Crustacea</taxon>
        <taxon>Multicrustacea</taxon>
        <taxon>Malacostraca</taxon>
        <taxon>Eumalacostraca</taxon>
        <taxon>Peracarida</taxon>
        <taxon>Amphipoda</taxon>
        <taxon>Senticaudata</taxon>
        <taxon>Talitrida</taxon>
        <taxon>Talitroidea</taxon>
        <taxon>Hyalellidae</taxon>
        <taxon>Hyalella</taxon>
    </lineage>
</organism>
<evidence type="ECO:0000313" key="3">
    <source>
        <dbReference type="RefSeq" id="XP_018025598.1"/>
    </source>
</evidence>
<protein>
    <submittedName>
        <fullName evidence="3">Uncharacterized protein LOC108681117</fullName>
    </submittedName>
</protein>
<sequence length="525" mass="60088">MSSPLGSLEVLSEVDLDEFELLGGESPELDDEDGWLIVSSSTPPTEDDIFDRFSDEEFDVELKPFAVNIELIKTNQDNRGNDRENNQDQINPGIVEENEINDTGCSEVSIFGNEEIISFVDGHFDAGTLDTQTEDETFTELRQQREFDEVLLNFSADESFASEDCEITMESLIDVAFEIETGHSFKDLGMSGPEKCVSDQEQEGVLLANGLSCGSDKSYSTSQDLGDDLNTVDEVDELCWDSLTDIAFGDDKFFLVSRPVSCGGKTKEDEMACKNAWKLKTGNDERKDNLVQNIECDLRENIFLSKKHTRRRKRLRRWAEKKSFTKFPRSAITDNVCANETTSFENVRGIPDCTTLMLSSIFEERNLVSEPCNNNISEGVTVVSSEEMAHTSCTLEHKNCTLEHKNCTLEHKNCTLENENYCLDFSHEQNGHEEILNKEQDRQESQDIPDMDGDRAQELEDRKEEEENLEEYFSELCGYDLPYDHPPDDFSTRKIDFFGSRLRKKFCRDLMKKRGCSWRVCYYHY</sequence>
<dbReference type="GeneID" id="108681117"/>
<proteinExistence type="predicted"/>
<name>A0A8B7PHG0_HYAAZ</name>
<dbReference type="RefSeq" id="XP_018025598.1">
    <property type="nucleotide sequence ID" value="XM_018170109.2"/>
</dbReference>
<accession>A0A8B7PHG0</accession>
<feature type="compositionally biased region" description="Basic and acidic residues" evidence="1">
    <location>
        <begin position="452"/>
        <end position="462"/>
    </location>
</feature>
<dbReference type="AlphaFoldDB" id="A0A8B7PHG0"/>
<gene>
    <name evidence="3" type="primary">LOC108681117</name>
</gene>
<reference evidence="3" key="1">
    <citation type="submission" date="2025-08" db="UniProtKB">
        <authorList>
            <consortium name="RefSeq"/>
        </authorList>
    </citation>
    <scope>IDENTIFICATION</scope>
    <source>
        <tissue evidence="3">Whole organism</tissue>
    </source>
</reference>
<evidence type="ECO:0000256" key="1">
    <source>
        <dbReference type="SAM" id="MobiDB-lite"/>
    </source>
</evidence>
<feature type="region of interest" description="Disordered" evidence="1">
    <location>
        <begin position="438"/>
        <end position="464"/>
    </location>
</feature>
<dbReference type="KEGG" id="hazt:108681117"/>